<sequence length="169" mass="19597">MRNMCCAWDRLPAGTHRSKTKSSSPSAVVAAAATTIASAIMPQRYDEQLELTSSPNRMATKTTSRSYQQQSQPHLHQRHPNRHHRHHHYHQQQQQHYDPHKQRQYYYHHNGLQYSYQQYGVGAGGAGGVKALSICRKRKLLHFFKKDNIVIHLNCSLKEKETCLVMLLR</sequence>
<reference evidence="2" key="1">
    <citation type="submission" date="2020-11" db="EMBL/GenBank/DDBJ databases">
        <authorList>
            <person name="Whitehead M."/>
        </authorList>
    </citation>
    <scope>NUCLEOTIDE SEQUENCE</scope>
    <source>
        <strain evidence="2">EGII</strain>
    </source>
</reference>
<evidence type="ECO:0000256" key="1">
    <source>
        <dbReference type="SAM" id="MobiDB-lite"/>
    </source>
</evidence>
<gene>
    <name evidence="2" type="ORF">CCAP1982_LOCUS11959</name>
</gene>
<comment type="caution">
    <text evidence="2">The sequence shown here is derived from an EMBL/GenBank/DDBJ whole genome shotgun (WGS) entry which is preliminary data.</text>
</comment>
<organism evidence="2 3">
    <name type="scientific">Ceratitis capitata</name>
    <name type="common">Mediterranean fruit fly</name>
    <name type="synonym">Tephritis capitata</name>
    <dbReference type="NCBI Taxonomy" id="7213"/>
    <lineage>
        <taxon>Eukaryota</taxon>
        <taxon>Metazoa</taxon>
        <taxon>Ecdysozoa</taxon>
        <taxon>Arthropoda</taxon>
        <taxon>Hexapoda</taxon>
        <taxon>Insecta</taxon>
        <taxon>Pterygota</taxon>
        <taxon>Neoptera</taxon>
        <taxon>Endopterygota</taxon>
        <taxon>Diptera</taxon>
        <taxon>Brachycera</taxon>
        <taxon>Muscomorpha</taxon>
        <taxon>Tephritoidea</taxon>
        <taxon>Tephritidae</taxon>
        <taxon>Ceratitis</taxon>
        <taxon>Ceratitis</taxon>
    </lineage>
</organism>
<dbReference type="OrthoDB" id="5563016at2759"/>
<keyword evidence="3" id="KW-1185">Reference proteome</keyword>
<protein>
    <submittedName>
        <fullName evidence="2">(Mediterranean fruit fly) hypothetical protein</fullName>
    </submittedName>
</protein>
<evidence type="ECO:0000313" key="2">
    <source>
        <dbReference type="EMBL" id="CAD7003509.1"/>
    </source>
</evidence>
<name>A0A811UWE3_CERCA</name>
<feature type="compositionally biased region" description="Polar residues" evidence="1">
    <location>
        <begin position="57"/>
        <end position="71"/>
    </location>
</feature>
<dbReference type="EMBL" id="CAJHJT010000034">
    <property type="protein sequence ID" value="CAD7003509.1"/>
    <property type="molecule type" value="Genomic_DNA"/>
</dbReference>
<accession>A0A811UWE3</accession>
<proteinExistence type="predicted"/>
<dbReference type="Proteomes" id="UP000606786">
    <property type="component" value="Unassembled WGS sequence"/>
</dbReference>
<feature type="compositionally biased region" description="Basic residues" evidence="1">
    <location>
        <begin position="75"/>
        <end position="90"/>
    </location>
</feature>
<feature type="region of interest" description="Disordered" evidence="1">
    <location>
        <begin position="57"/>
        <end position="100"/>
    </location>
</feature>
<evidence type="ECO:0000313" key="3">
    <source>
        <dbReference type="Proteomes" id="UP000606786"/>
    </source>
</evidence>
<dbReference type="AlphaFoldDB" id="A0A811UWE3"/>